<gene>
    <name evidence="2" type="ORF">HMPREF0183_1942</name>
</gene>
<dbReference type="Proteomes" id="UP000005714">
    <property type="component" value="Unassembled WGS sequence"/>
</dbReference>
<sequence length="140" mass="15520">RGAGTERLLTRDGRRSVISTQDDQERPNPHEREQTLERESAGTPDAVEEADVAKKADEAEKAQKHRAKGVEWVRMSDLMSRHTSSVVGRGIDLHTELTHRVRDPLLERAKTLARKLPPVSAFGRRGGPDRGPTRSGVGMP</sequence>
<proteinExistence type="predicted"/>
<evidence type="ECO:0000313" key="3">
    <source>
        <dbReference type="Proteomes" id="UP000005714"/>
    </source>
</evidence>
<dbReference type="eggNOG" id="ENOG50330VP">
    <property type="taxonomic scope" value="Bacteria"/>
</dbReference>
<feature type="region of interest" description="Disordered" evidence="1">
    <location>
        <begin position="1"/>
        <end position="68"/>
    </location>
</feature>
<evidence type="ECO:0000256" key="1">
    <source>
        <dbReference type="SAM" id="MobiDB-lite"/>
    </source>
</evidence>
<feature type="region of interest" description="Disordered" evidence="1">
    <location>
        <begin position="116"/>
        <end position="140"/>
    </location>
</feature>
<dbReference type="RefSeq" id="WP_005885415.1">
    <property type="nucleotide sequence ID" value="NZ_ADNU01000055.1"/>
</dbReference>
<dbReference type="EMBL" id="ADNU01000055">
    <property type="protein sequence ID" value="EFG46782.1"/>
    <property type="molecule type" value="Genomic_DNA"/>
</dbReference>
<accession>D4YPT2</accession>
<feature type="compositionally biased region" description="Basic and acidic residues" evidence="1">
    <location>
        <begin position="23"/>
        <end position="40"/>
    </location>
</feature>
<evidence type="ECO:0000313" key="2">
    <source>
        <dbReference type="EMBL" id="EFG46782.1"/>
    </source>
</evidence>
<feature type="non-terminal residue" evidence="2">
    <location>
        <position position="1"/>
    </location>
</feature>
<dbReference type="AlphaFoldDB" id="D4YPT2"/>
<comment type="caution">
    <text evidence="2">The sequence shown here is derived from an EMBL/GenBank/DDBJ whole genome shotgun (WGS) entry which is preliminary data.</text>
</comment>
<protein>
    <submittedName>
        <fullName evidence="2">Uncharacterized protein</fullName>
    </submittedName>
</protein>
<reference evidence="2 3" key="1">
    <citation type="submission" date="2010-04" db="EMBL/GenBank/DDBJ databases">
        <authorList>
            <person name="Qin X."/>
            <person name="Bachman B."/>
            <person name="Battles P."/>
            <person name="Bell A."/>
            <person name="Bess C."/>
            <person name="Bickham C."/>
            <person name="Chaboub L."/>
            <person name="Chen D."/>
            <person name="Coyle M."/>
            <person name="Deiros D.R."/>
            <person name="Dinh H."/>
            <person name="Forbes L."/>
            <person name="Fowler G."/>
            <person name="Francisco L."/>
            <person name="Fu Q."/>
            <person name="Gubbala S."/>
            <person name="Hale W."/>
            <person name="Han Y."/>
            <person name="Hemphill L."/>
            <person name="Highlander S.K."/>
            <person name="Hirani K."/>
            <person name="Hogues M."/>
            <person name="Jackson L."/>
            <person name="Jakkamsetti A."/>
            <person name="Javaid M."/>
            <person name="Jiang H."/>
            <person name="Korchina V."/>
            <person name="Kovar C."/>
            <person name="Lara F."/>
            <person name="Lee S."/>
            <person name="Mata R."/>
            <person name="Mathew T."/>
            <person name="Moen C."/>
            <person name="Morales K."/>
            <person name="Munidasa M."/>
            <person name="Nazareth L."/>
            <person name="Ngo R."/>
            <person name="Nguyen L."/>
            <person name="Okwuonu G."/>
            <person name="Ongeri F."/>
            <person name="Patil S."/>
            <person name="Petrosino J."/>
            <person name="Pham C."/>
            <person name="Pham P."/>
            <person name="Pu L.-L."/>
            <person name="Puazo M."/>
            <person name="Raj R."/>
            <person name="Reid J."/>
            <person name="Rouhana J."/>
            <person name="Saada N."/>
            <person name="Shang Y."/>
            <person name="Simmons D."/>
            <person name="Thornton R."/>
            <person name="Warren J."/>
            <person name="Weissenberger G."/>
            <person name="Zhang J."/>
            <person name="Zhang L."/>
            <person name="Zhou C."/>
            <person name="Zhu D."/>
            <person name="Muzny D."/>
            <person name="Worley K."/>
            <person name="Gibbs R."/>
        </authorList>
    </citation>
    <scope>NUCLEOTIDE SEQUENCE [LARGE SCALE GENOMIC DNA]</scope>
    <source>
        <strain evidence="2 3">ATCC 49030</strain>
    </source>
</reference>
<organism evidence="2 3">
    <name type="scientific">Brevibacterium mcbrellneri ATCC 49030</name>
    <dbReference type="NCBI Taxonomy" id="585530"/>
    <lineage>
        <taxon>Bacteria</taxon>
        <taxon>Bacillati</taxon>
        <taxon>Actinomycetota</taxon>
        <taxon>Actinomycetes</taxon>
        <taxon>Micrococcales</taxon>
        <taxon>Brevibacteriaceae</taxon>
        <taxon>Brevibacterium</taxon>
    </lineage>
</organism>
<feature type="compositionally biased region" description="Basic and acidic residues" evidence="1">
    <location>
        <begin position="51"/>
        <end position="62"/>
    </location>
</feature>
<keyword evidence="3" id="KW-1185">Reference proteome</keyword>
<name>D4YPT2_9MICO</name>